<reference evidence="19" key="1">
    <citation type="journal article" date="2010" name="Nature">
        <title>The Amphimedon queenslandica genome and the evolution of animal complexity.</title>
        <authorList>
            <person name="Srivastava M."/>
            <person name="Simakov O."/>
            <person name="Chapman J."/>
            <person name="Fahey B."/>
            <person name="Gauthier M.E."/>
            <person name="Mitros T."/>
            <person name="Richards G.S."/>
            <person name="Conaco C."/>
            <person name="Dacre M."/>
            <person name="Hellsten U."/>
            <person name="Larroux C."/>
            <person name="Putnam N.H."/>
            <person name="Stanke M."/>
            <person name="Adamska M."/>
            <person name="Darling A."/>
            <person name="Degnan S.M."/>
            <person name="Oakley T.H."/>
            <person name="Plachetzki D.C."/>
            <person name="Zhai Y."/>
            <person name="Adamski M."/>
            <person name="Calcino A."/>
            <person name="Cummins S.F."/>
            <person name="Goodstein D.M."/>
            <person name="Harris C."/>
            <person name="Jackson D.J."/>
            <person name="Leys S.P."/>
            <person name="Shu S."/>
            <person name="Woodcroft B.J."/>
            <person name="Vervoort M."/>
            <person name="Kosik K.S."/>
            <person name="Manning G."/>
            <person name="Degnan B.M."/>
            <person name="Rokhsar D.S."/>
        </authorList>
    </citation>
    <scope>NUCLEOTIDE SEQUENCE [LARGE SCALE GENOMIC DNA]</scope>
</reference>
<evidence type="ECO:0000256" key="14">
    <source>
        <dbReference type="ARBA" id="ARBA00034430"/>
    </source>
</evidence>
<dbReference type="KEGG" id="aqu:105314295"/>
<protein>
    <recommendedName>
        <fullName evidence="15">Endosomal/lysosomal proton channel TMEM175</fullName>
    </recommendedName>
    <alternativeName>
        <fullName evidence="16">Potassium channel TMEM175</fullName>
    </alternativeName>
    <alternativeName>
        <fullName evidence="13">Transmembrane protein 175</fullName>
    </alternativeName>
</protein>
<evidence type="ECO:0000313" key="18">
    <source>
        <dbReference type="EnsemblMetazoa" id="Aqu2.1.19249_001"/>
    </source>
</evidence>
<evidence type="ECO:0000256" key="3">
    <source>
        <dbReference type="ARBA" id="ARBA00022448"/>
    </source>
</evidence>
<comment type="subcellular location">
    <subcellularLocation>
        <location evidence="1">Membrane</location>
        <topology evidence="1">Multi-pass membrane protein</topology>
    </subcellularLocation>
</comment>
<comment type="catalytic activity">
    <reaction evidence="12">
        <text>H(+)(in) = H(+)(out)</text>
        <dbReference type="Rhea" id="RHEA:34979"/>
        <dbReference type="ChEBI" id="CHEBI:15378"/>
    </reaction>
</comment>
<feature type="transmembrane region" description="Helical" evidence="17">
    <location>
        <begin position="326"/>
        <end position="349"/>
    </location>
</feature>
<dbReference type="OrthoDB" id="203835at2759"/>
<reference evidence="18" key="2">
    <citation type="submission" date="2017-05" db="UniProtKB">
        <authorList>
            <consortium name="EnsemblMetazoa"/>
        </authorList>
    </citation>
    <scope>IDENTIFICATION</scope>
</reference>
<organism evidence="18">
    <name type="scientific">Amphimedon queenslandica</name>
    <name type="common">Sponge</name>
    <dbReference type="NCBI Taxonomy" id="400682"/>
    <lineage>
        <taxon>Eukaryota</taxon>
        <taxon>Metazoa</taxon>
        <taxon>Porifera</taxon>
        <taxon>Demospongiae</taxon>
        <taxon>Heteroscleromorpha</taxon>
        <taxon>Haplosclerida</taxon>
        <taxon>Niphatidae</taxon>
        <taxon>Amphimedon</taxon>
    </lineage>
</organism>
<comment type="similarity">
    <text evidence="2">Belongs to the TMEM175 family.</text>
</comment>
<feature type="transmembrane region" description="Helical" evidence="17">
    <location>
        <begin position="255"/>
        <end position="273"/>
    </location>
</feature>
<evidence type="ECO:0000256" key="1">
    <source>
        <dbReference type="ARBA" id="ARBA00004141"/>
    </source>
</evidence>
<dbReference type="eggNOG" id="ENOG502QR5C">
    <property type="taxonomic scope" value="Eukaryota"/>
</dbReference>
<evidence type="ECO:0000256" key="2">
    <source>
        <dbReference type="ARBA" id="ARBA00006920"/>
    </source>
</evidence>
<feature type="transmembrane region" description="Helical" evidence="17">
    <location>
        <begin position="15"/>
        <end position="37"/>
    </location>
</feature>
<keyword evidence="8 17" id="KW-1133">Transmembrane helix</keyword>
<dbReference type="EnsemblMetazoa" id="XM_020001898.1">
    <property type="protein sequence ID" value="XP_019857457.1"/>
    <property type="gene ID" value="LOC105314295"/>
</dbReference>
<dbReference type="AlphaFoldDB" id="A0A1X7TVD6"/>
<evidence type="ECO:0000256" key="8">
    <source>
        <dbReference type="ARBA" id="ARBA00022989"/>
    </source>
</evidence>
<dbReference type="PANTHER" id="PTHR31462">
    <property type="entry name" value="ENDOSOMAL/LYSOSOMAL POTASSIUM CHANNEL TMEM175"/>
    <property type="match status" value="1"/>
</dbReference>
<evidence type="ECO:0000313" key="19">
    <source>
        <dbReference type="Proteomes" id="UP000007879"/>
    </source>
</evidence>
<evidence type="ECO:0000256" key="12">
    <source>
        <dbReference type="ARBA" id="ARBA00024169"/>
    </source>
</evidence>
<evidence type="ECO:0000256" key="11">
    <source>
        <dbReference type="ARBA" id="ARBA00023303"/>
    </source>
</evidence>
<gene>
    <name evidence="18" type="primary">105314295</name>
</gene>
<name>A0A1X7TVD6_AMPQE</name>
<feature type="transmembrane region" description="Helical" evidence="17">
    <location>
        <begin position="361"/>
        <end position="382"/>
    </location>
</feature>
<keyword evidence="6" id="KW-0631">Potassium channel</keyword>
<feature type="transmembrane region" description="Helical" evidence="17">
    <location>
        <begin position="293"/>
        <end position="314"/>
    </location>
</feature>
<keyword evidence="4" id="KW-0633">Potassium transport</keyword>
<dbReference type="GO" id="GO:0016020">
    <property type="term" value="C:membrane"/>
    <property type="evidence" value="ECO:0007669"/>
    <property type="project" value="UniProtKB-SubCell"/>
</dbReference>
<sequence>MPIHLRHHVFAKERLVAFSDAVFAIIATIMVIPLKIPEFVTDGANFNLEDYIINSDFALQVAIYYLAFYLVWDAWLSHCRVFHILEHVDDFVTFLNLVALLFISLLPASISLVSSYPEDSLALTIAFLNILLISIAMFFLVFFAVRQTQMLDSLIVEAVKVRTLKWTLYAPLLINPLIALLAIIFAWGVTDQPKIGIITLFMIIPFNFLARFILKKIQVRYLRKRVIYLTNEDEGIFCLINNFVSKERTLALSDGVFSIIGTLIVLDLTADIYKKEGKATEATDFLKEEQYAFYSYFSSFMIAGLLWFIHHSMFSLISAVNSYITIFNGLSLMFLGLIPFGAGVASSFIDGTNTNNEITSVRIMVALIILASLSQLALWSVAHCEKSKCLSNEVNSHMIEFIQLWKLLIFPFTGLLVYLVSFSSGVTLNHFYTYFTFAVPVLFILPRAMLFLMTRIKCFTTKASEERPVSAVSDLRYSRIQIQNEPADTTGLIYNQHDNNYLTTDTFKKLPGSTTSVDGGTITEEVQIV</sequence>
<feature type="transmembrane region" description="Helical" evidence="17">
    <location>
        <begin position="195"/>
        <end position="214"/>
    </location>
</feature>
<dbReference type="InParanoid" id="A0A1X7TVD6"/>
<evidence type="ECO:0000256" key="9">
    <source>
        <dbReference type="ARBA" id="ARBA00023065"/>
    </source>
</evidence>
<feature type="transmembrane region" description="Helical" evidence="17">
    <location>
        <begin position="431"/>
        <end position="452"/>
    </location>
</feature>
<keyword evidence="7" id="KW-0630">Potassium</keyword>
<feature type="transmembrane region" description="Helical" evidence="17">
    <location>
        <begin position="403"/>
        <end position="425"/>
    </location>
</feature>
<dbReference type="Pfam" id="PF06736">
    <property type="entry name" value="TMEM175"/>
    <property type="match status" value="2"/>
</dbReference>
<dbReference type="GO" id="GO:0005267">
    <property type="term" value="F:potassium channel activity"/>
    <property type="evidence" value="ECO:0007669"/>
    <property type="project" value="UniProtKB-KW"/>
</dbReference>
<comment type="catalytic activity">
    <reaction evidence="14">
        <text>K(+)(in) = K(+)(out)</text>
        <dbReference type="Rhea" id="RHEA:29463"/>
        <dbReference type="ChEBI" id="CHEBI:29103"/>
    </reaction>
</comment>
<evidence type="ECO:0000256" key="10">
    <source>
        <dbReference type="ARBA" id="ARBA00023136"/>
    </source>
</evidence>
<dbReference type="PANTHER" id="PTHR31462:SF5">
    <property type="entry name" value="ENDOSOMAL_LYSOSOMAL PROTON CHANNEL TMEM175"/>
    <property type="match status" value="1"/>
</dbReference>
<dbReference type="Proteomes" id="UP000007879">
    <property type="component" value="Unassembled WGS sequence"/>
</dbReference>
<evidence type="ECO:0000256" key="13">
    <source>
        <dbReference type="ARBA" id="ARBA00030477"/>
    </source>
</evidence>
<feature type="transmembrane region" description="Helical" evidence="17">
    <location>
        <begin position="57"/>
        <end position="76"/>
    </location>
</feature>
<dbReference type="GO" id="GO:0015252">
    <property type="term" value="F:proton channel activity"/>
    <property type="evidence" value="ECO:0007669"/>
    <property type="project" value="InterPro"/>
</dbReference>
<feature type="transmembrane region" description="Helical" evidence="17">
    <location>
        <begin position="122"/>
        <end position="145"/>
    </location>
</feature>
<proteinExistence type="inferred from homology"/>
<feature type="transmembrane region" description="Helical" evidence="17">
    <location>
        <begin position="166"/>
        <end position="189"/>
    </location>
</feature>
<keyword evidence="11" id="KW-0407">Ion channel</keyword>
<evidence type="ECO:0000256" key="15">
    <source>
        <dbReference type="ARBA" id="ARBA00034544"/>
    </source>
</evidence>
<keyword evidence="19" id="KW-1185">Reference proteome</keyword>
<dbReference type="InterPro" id="IPR010617">
    <property type="entry name" value="TMEM175-like"/>
</dbReference>
<keyword evidence="9" id="KW-0406">Ion transport</keyword>
<dbReference type="STRING" id="400682.A0A1X7TVD6"/>
<feature type="transmembrane region" description="Helical" evidence="17">
    <location>
        <begin position="88"/>
        <end position="110"/>
    </location>
</feature>
<keyword evidence="10 17" id="KW-0472">Membrane</keyword>
<accession>A0A1X7TVD6</accession>
<keyword evidence="3" id="KW-0813">Transport</keyword>
<dbReference type="EnsemblMetazoa" id="Aqu2.1.19249_001">
    <property type="protein sequence ID" value="Aqu2.1.19249_001"/>
    <property type="gene ID" value="Aqu2.1.19249"/>
</dbReference>
<evidence type="ECO:0000256" key="6">
    <source>
        <dbReference type="ARBA" id="ARBA00022826"/>
    </source>
</evidence>
<keyword evidence="5 17" id="KW-0812">Transmembrane</keyword>
<evidence type="ECO:0000256" key="17">
    <source>
        <dbReference type="SAM" id="Phobius"/>
    </source>
</evidence>
<evidence type="ECO:0000256" key="5">
    <source>
        <dbReference type="ARBA" id="ARBA00022692"/>
    </source>
</evidence>
<evidence type="ECO:0000256" key="16">
    <source>
        <dbReference type="ARBA" id="ARBA00044317"/>
    </source>
</evidence>
<dbReference type="FunCoup" id="A0A1X7TVD6">
    <property type="interactions" value="172"/>
</dbReference>
<evidence type="ECO:0000256" key="4">
    <source>
        <dbReference type="ARBA" id="ARBA00022538"/>
    </source>
</evidence>
<evidence type="ECO:0000256" key="7">
    <source>
        <dbReference type="ARBA" id="ARBA00022958"/>
    </source>
</evidence>